<dbReference type="Pfam" id="PF04519">
    <property type="entry name" value="Bactofilin"/>
    <property type="match status" value="1"/>
</dbReference>
<evidence type="ECO:0000256" key="1">
    <source>
        <dbReference type="ARBA" id="ARBA00044755"/>
    </source>
</evidence>
<dbReference type="InterPro" id="IPR007607">
    <property type="entry name" value="BacA/B"/>
</dbReference>
<proteinExistence type="inferred from homology"/>
<evidence type="ECO:0000313" key="4">
    <source>
        <dbReference type="Proteomes" id="UP000576082"/>
    </source>
</evidence>
<dbReference type="PANTHER" id="PTHR35024:SF4">
    <property type="entry name" value="POLYMER-FORMING CYTOSKELETAL PROTEIN"/>
    <property type="match status" value="1"/>
</dbReference>
<feature type="compositionally biased region" description="Basic and acidic residues" evidence="2">
    <location>
        <begin position="130"/>
        <end position="150"/>
    </location>
</feature>
<reference evidence="3 4" key="1">
    <citation type="submission" date="2020-04" db="EMBL/GenBank/DDBJ databases">
        <title>Flammeovirga sp. SR4, a novel species isolated from seawater.</title>
        <authorList>
            <person name="Wang X."/>
        </authorList>
    </citation>
    <scope>NUCLEOTIDE SEQUENCE [LARGE SCALE GENOMIC DNA]</scope>
    <source>
        <strain evidence="3 4">ATCC 23126</strain>
    </source>
</reference>
<dbReference type="EMBL" id="JABANE010000001">
    <property type="protein sequence ID" value="NME66451.1"/>
    <property type="molecule type" value="Genomic_DNA"/>
</dbReference>
<dbReference type="Proteomes" id="UP000576082">
    <property type="component" value="Unassembled WGS sequence"/>
</dbReference>
<gene>
    <name evidence="3" type="ORF">HHU12_00615</name>
</gene>
<organism evidence="3 4">
    <name type="scientific">Flammeovirga aprica JL-4</name>
    <dbReference type="NCBI Taxonomy" id="694437"/>
    <lineage>
        <taxon>Bacteria</taxon>
        <taxon>Pseudomonadati</taxon>
        <taxon>Bacteroidota</taxon>
        <taxon>Cytophagia</taxon>
        <taxon>Cytophagales</taxon>
        <taxon>Flammeovirgaceae</taxon>
        <taxon>Flammeovirga</taxon>
    </lineage>
</organism>
<feature type="region of interest" description="Disordered" evidence="2">
    <location>
        <begin position="124"/>
        <end position="150"/>
    </location>
</feature>
<protein>
    <submittedName>
        <fullName evidence="3">Polymer-forming cytoskeletal protein</fullName>
    </submittedName>
</protein>
<feature type="region of interest" description="Disordered" evidence="2">
    <location>
        <begin position="1"/>
        <end position="27"/>
    </location>
</feature>
<sequence>MFKNNEERVAPTQQSSNAANNTIGHGTTLKGDVETHGILRMDGKVIGNLHCHSKLFLGKDGQIEGDIFSQNAEIEGEIHGKIEVSENLVLRASAVIHGDIVTKSLTIDPGAVFNGQCHMGESAKPLLTEKASKTSKDSKTPKEVAENGTT</sequence>
<comment type="caution">
    <text evidence="3">The sequence shown here is derived from an EMBL/GenBank/DDBJ whole genome shotgun (WGS) entry which is preliminary data.</text>
</comment>
<dbReference type="AlphaFoldDB" id="A0A7X9RS02"/>
<evidence type="ECO:0000313" key="3">
    <source>
        <dbReference type="EMBL" id="NME66451.1"/>
    </source>
</evidence>
<evidence type="ECO:0000256" key="2">
    <source>
        <dbReference type="SAM" id="MobiDB-lite"/>
    </source>
</evidence>
<name>A0A7X9RS02_9BACT</name>
<dbReference type="PANTHER" id="PTHR35024">
    <property type="entry name" value="HYPOTHETICAL CYTOSOLIC PROTEIN"/>
    <property type="match status" value="1"/>
</dbReference>
<keyword evidence="4" id="KW-1185">Reference proteome</keyword>
<accession>A0A7X9RS02</accession>
<comment type="similarity">
    <text evidence="1">Belongs to the bactofilin family.</text>
</comment>
<feature type="compositionally biased region" description="Polar residues" evidence="2">
    <location>
        <begin position="11"/>
        <end position="25"/>
    </location>
</feature>